<accession>A0A3P5XHI3</accession>
<gene>
    <name evidence="2" type="ORF">XINFAN_01757</name>
</gene>
<evidence type="ECO:0000313" key="2">
    <source>
        <dbReference type="EMBL" id="VDC27059.1"/>
    </source>
</evidence>
<organism evidence="2 3">
    <name type="scientific">Pseudogemmobacter humi</name>
    <dbReference type="NCBI Taxonomy" id="2483812"/>
    <lineage>
        <taxon>Bacteria</taxon>
        <taxon>Pseudomonadati</taxon>
        <taxon>Pseudomonadota</taxon>
        <taxon>Alphaproteobacteria</taxon>
        <taxon>Rhodobacterales</taxon>
        <taxon>Paracoccaceae</taxon>
        <taxon>Pseudogemmobacter</taxon>
    </lineage>
</organism>
<keyword evidence="3" id="KW-1185">Reference proteome</keyword>
<protein>
    <submittedName>
        <fullName evidence="2">Uncharacterized protein</fullName>
    </submittedName>
</protein>
<proteinExistence type="predicted"/>
<evidence type="ECO:0000256" key="1">
    <source>
        <dbReference type="SAM" id="MobiDB-lite"/>
    </source>
</evidence>
<evidence type="ECO:0000313" key="3">
    <source>
        <dbReference type="Proteomes" id="UP000277498"/>
    </source>
</evidence>
<dbReference type="EMBL" id="UXAW01000057">
    <property type="protein sequence ID" value="VDC27059.1"/>
    <property type="molecule type" value="Genomic_DNA"/>
</dbReference>
<name>A0A3P5XHI3_9RHOB</name>
<dbReference type="AlphaFoldDB" id="A0A3P5XHI3"/>
<dbReference type="Proteomes" id="UP000277498">
    <property type="component" value="Unassembled WGS sequence"/>
</dbReference>
<feature type="region of interest" description="Disordered" evidence="1">
    <location>
        <begin position="129"/>
        <end position="148"/>
    </location>
</feature>
<sequence>MAVADDCATGKGLNPFMASLPHDLREKAAPGTWGCSSGRNRRAGEREIRLRGLLLACGSRRIERPAGRPGDDGARQVMAGNIPDRGPFILGQAEGRDPRRLADFTCIRTAGARIRIALMCRFNLPGAAGTGRAAQGQPGKGNLRPPSDFCDDAAPYGPMAPGARWRRGLWRRRAAWRLQGRGLSGIKA</sequence>
<reference evidence="2 3" key="1">
    <citation type="submission" date="2018-11" db="EMBL/GenBank/DDBJ databases">
        <authorList>
            <person name="Criscuolo A."/>
        </authorList>
    </citation>
    <scope>NUCLEOTIDE SEQUENCE [LARGE SCALE GENOMIC DNA]</scope>
    <source>
        <strain evidence="2">ACIP111625</strain>
    </source>
</reference>